<organism evidence="1">
    <name type="scientific">Anguilla anguilla</name>
    <name type="common">European freshwater eel</name>
    <name type="synonym">Muraena anguilla</name>
    <dbReference type="NCBI Taxonomy" id="7936"/>
    <lineage>
        <taxon>Eukaryota</taxon>
        <taxon>Metazoa</taxon>
        <taxon>Chordata</taxon>
        <taxon>Craniata</taxon>
        <taxon>Vertebrata</taxon>
        <taxon>Euteleostomi</taxon>
        <taxon>Actinopterygii</taxon>
        <taxon>Neopterygii</taxon>
        <taxon>Teleostei</taxon>
        <taxon>Anguilliformes</taxon>
        <taxon>Anguillidae</taxon>
        <taxon>Anguilla</taxon>
    </lineage>
</organism>
<name>A0A0E9TM35_ANGAN</name>
<evidence type="ECO:0000313" key="1">
    <source>
        <dbReference type="EMBL" id="JAH53783.1"/>
    </source>
</evidence>
<proteinExistence type="predicted"/>
<sequence length="93" mass="10712">MSHVRLPMRTVSKTTQLSRDAQSKHKPAHCFLTFSNTDEPVEMQLNCLYFILLPSSLLHFTLKTTGRKITSIQQASFPRCQYNRHVSLGAFWS</sequence>
<reference evidence="1" key="2">
    <citation type="journal article" date="2015" name="Fish Shellfish Immunol.">
        <title>Early steps in the European eel (Anguilla anguilla)-Vibrio vulnificus interaction in the gills: Role of the RtxA13 toxin.</title>
        <authorList>
            <person name="Callol A."/>
            <person name="Pajuelo D."/>
            <person name="Ebbesson L."/>
            <person name="Teles M."/>
            <person name="MacKenzie S."/>
            <person name="Amaro C."/>
        </authorList>
    </citation>
    <scope>NUCLEOTIDE SEQUENCE</scope>
</reference>
<accession>A0A0E9TM35</accession>
<dbReference type="EMBL" id="GBXM01054794">
    <property type="protein sequence ID" value="JAH53783.1"/>
    <property type="molecule type" value="Transcribed_RNA"/>
</dbReference>
<protein>
    <submittedName>
        <fullName evidence="1">Uncharacterized protein</fullName>
    </submittedName>
</protein>
<dbReference type="AlphaFoldDB" id="A0A0E9TM35"/>
<reference evidence="1" key="1">
    <citation type="submission" date="2014-11" db="EMBL/GenBank/DDBJ databases">
        <authorList>
            <person name="Amaro Gonzalez C."/>
        </authorList>
    </citation>
    <scope>NUCLEOTIDE SEQUENCE</scope>
</reference>